<organism evidence="5 6">
    <name type="scientific">Dactylonectria estremocensis</name>
    <dbReference type="NCBI Taxonomy" id="1079267"/>
    <lineage>
        <taxon>Eukaryota</taxon>
        <taxon>Fungi</taxon>
        <taxon>Dikarya</taxon>
        <taxon>Ascomycota</taxon>
        <taxon>Pezizomycotina</taxon>
        <taxon>Sordariomycetes</taxon>
        <taxon>Hypocreomycetidae</taxon>
        <taxon>Hypocreales</taxon>
        <taxon>Nectriaceae</taxon>
        <taxon>Dactylonectria</taxon>
    </lineage>
</organism>
<dbReference type="GO" id="GO:0045944">
    <property type="term" value="P:positive regulation of transcription by RNA polymerase II"/>
    <property type="evidence" value="ECO:0007669"/>
    <property type="project" value="TreeGrafter"/>
</dbReference>
<keyword evidence="2" id="KW-0539">Nucleus</keyword>
<dbReference type="PROSITE" id="PS00463">
    <property type="entry name" value="ZN2_CY6_FUNGAL_1"/>
    <property type="match status" value="1"/>
</dbReference>
<dbReference type="SUPFAM" id="SSF57701">
    <property type="entry name" value="Zn2/Cys6 DNA-binding domain"/>
    <property type="match status" value="1"/>
</dbReference>
<sequence length="586" mass="64468">MDKPSRTRANVMSRSRTGCLTCRRRKKKCDEQKPACGGCERNMLDCNWPTYPTVFVGAQRRQARSPPVSILAHQQSTTSQETTLRGSTKLNIAKSHHHQLQSQDVENSSVSSCSNTPSPCPSFDSSGSPSSTTSSSNISPATPKNFNQYDESSSPEMSSAISATFDAIQQASSSTSTNSSTRSTSPEQDIMCESPAILPEYEHRRASLLNYYLTNIAPSLGSGVADDNPFIDMLVPLGLSKPLILHLLLAQSAMVQQAFDKRHFDDGFAQLYYADSVQLFKDMLKRHLVEENGDLVTLTAASLIMCLTEVVRPDSGGLLFDHLTATRSLLAKVLIAPPLELPIDLRNFMTESYITASALSLALAPMKRSSTPTLHPDIERAARHLADEQYVGQLSGCWIELLLVILQIHQLRQGIMGNLKGKAGPTFADNIIMFGSLQTQIQCFFPGPSVDQEALLASLIFKQAVLLYLWTSVDKPPSGESHSMQSMLINHAVQEAISVLDQLPASARVNSSLCWPLTIIGCCTRSPEVQDIIRTRLNTMVESIRLGSIRQILGLLERVWSRPDVAISPWTLHEVIQQHQVTISFI</sequence>
<dbReference type="Proteomes" id="UP000717696">
    <property type="component" value="Unassembled WGS sequence"/>
</dbReference>
<proteinExistence type="predicted"/>
<comment type="caution">
    <text evidence="5">The sequence shown here is derived from an EMBL/GenBank/DDBJ whole genome shotgun (WGS) entry which is preliminary data.</text>
</comment>
<feature type="compositionally biased region" description="Low complexity" evidence="3">
    <location>
        <begin position="172"/>
        <end position="185"/>
    </location>
</feature>
<evidence type="ECO:0000256" key="3">
    <source>
        <dbReference type="SAM" id="MobiDB-lite"/>
    </source>
</evidence>
<accession>A0A9P9J6J7</accession>
<evidence type="ECO:0000313" key="6">
    <source>
        <dbReference type="Proteomes" id="UP000717696"/>
    </source>
</evidence>
<dbReference type="AlphaFoldDB" id="A0A9P9J6J7"/>
<dbReference type="Pfam" id="PF11951">
    <property type="entry name" value="Fungal_trans_2"/>
    <property type="match status" value="1"/>
</dbReference>
<dbReference type="GO" id="GO:0000981">
    <property type="term" value="F:DNA-binding transcription factor activity, RNA polymerase II-specific"/>
    <property type="evidence" value="ECO:0007669"/>
    <property type="project" value="InterPro"/>
</dbReference>
<keyword evidence="6" id="KW-1185">Reference proteome</keyword>
<dbReference type="InterPro" id="IPR001138">
    <property type="entry name" value="Zn2Cys6_DnaBD"/>
</dbReference>
<dbReference type="SMART" id="SM00066">
    <property type="entry name" value="GAL4"/>
    <property type="match status" value="1"/>
</dbReference>
<name>A0A9P9J6J7_9HYPO</name>
<dbReference type="GO" id="GO:0008270">
    <property type="term" value="F:zinc ion binding"/>
    <property type="evidence" value="ECO:0007669"/>
    <property type="project" value="InterPro"/>
</dbReference>
<gene>
    <name evidence="5" type="ORF">B0J13DRAFT_46100</name>
</gene>
<comment type="subcellular location">
    <subcellularLocation>
        <location evidence="1">Nucleus</location>
    </subcellularLocation>
</comment>
<dbReference type="PROSITE" id="PS50048">
    <property type="entry name" value="ZN2_CY6_FUNGAL_2"/>
    <property type="match status" value="1"/>
</dbReference>
<evidence type="ECO:0000256" key="2">
    <source>
        <dbReference type="ARBA" id="ARBA00023242"/>
    </source>
</evidence>
<dbReference type="GO" id="GO:0005634">
    <property type="term" value="C:nucleus"/>
    <property type="evidence" value="ECO:0007669"/>
    <property type="project" value="UniProtKB-SubCell"/>
</dbReference>
<evidence type="ECO:0000256" key="1">
    <source>
        <dbReference type="ARBA" id="ARBA00004123"/>
    </source>
</evidence>
<feature type="compositionally biased region" description="Low complexity" evidence="3">
    <location>
        <begin position="151"/>
        <end position="163"/>
    </location>
</feature>
<feature type="region of interest" description="Disordered" evidence="3">
    <location>
        <begin position="95"/>
        <end position="190"/>
    </location>
</feature>
<protein>
    <submittedName>
        <fullName evidence="5">Fungal-specific transcription factor domain-containing protein</fullName>
    </submittedName>
</protein>
<dbReference type="InterPro" id="IPR021858">
    <property type="entry name" value="Fun_TF"/>
</dbReference>
<feature type="compositionally biased region" description="Low complexity" evidence="3">
    <location>
        <begin position="107"/>
        <end position="143"/>
    </location>
</feature>
<dbReference type="PANTHER" id="PTHR37534:SF43">
    <property type="entry name" value="FINGER DOMAIN PROTEIN, PUTATIVE (AFU_ORTHOLOGUE AFUA_1G01850)-RELATED"/>
    <property type="match status" value="1"/>
</dbReference>
<feature type="domain" description="Zn(2)-C6 fungal-type" evidence="4">
    <location>
        <begin position="18"/>
        <end position="48"/>
    </location>
</feature>
<evidence type="ECO:0000313" key="5">
    <source>
        <dbReference type="EMBL" id="KAH7144498.1"/>
    </source>
</evidence>
<dbReference type="PANTHER" id="PTHR37534">
    <property type="entry name" value="TRANSCRIPTIONAL ACTIVATOR PROTEIN UGA3"/>
    <property type="match status" value="1"/>
</dbReference>
<dbReference type="Gene3D" id="4.10.240.10">
    <property type="entry name" value="Zn(2)-C6 fungal-type DNA-binding domain"/>
    <property type="match status" value="1"/>
</dbReference>
<dbReference type="InterPro" id="IPR036864">
    <property type="entry name" value="Zn2-C6_fun-type_DNA-bd_sf"/>
</dbReference>
<dbReference type="OrthoDB" id="3509362at2759"/>
<dbReference type="GO" id="GO:0000976">
    <property type="term" value="F:transcription cis-regulatory region binding"/>
    <property type="evidence" value="ECO:0007669"/>
    <property type="project" value="TreeGrafter"/>
</dbReference>
<dbReference type="CDD" id="cd00067">
    <property type="entry name" value="GAL4"/>
    <property type="match status" value="1"/>
</dbReference>
<dbReference type="EMBL" id="JAGMUU010000010">
    <property type="protein sequence ID" value="KAH7144498.1"/>
    <property type="molecule type" value="Genomic_DNA"/>
</dbReference>
<reference evidence="5" key="1">
    <citation type="journal article" date="2021" name="Nat. Commun.">
        <title>Genetic determinants of endophytism in the Arabidopsis root mycobiome.</title>
        <authorList>
            <person name="Mesny F."/>
            <person name="Miyauchi S."/>
            <person name="Thiergart T."/>
            <person name="Pickel B."/>
            <person name="Atanasova L."/>
            <person name="Karlsson M."/>
            <person name="Huettel B."/>
            <person name="Barry K.W."/>
            <person name="Haridas S."/>
            <person name="Chen C."/>
            <person name="Bauer D."/>
            <person name="Andreopoulos W."/>
            <person name="Pangilinan J."/>
            <person name="LaButti K."/>
            <person name="Riley R."/>
            <person name="Lipzen A."/>
            <person name="Clum A."/>
            <person name="Drula E."/>
            <person name="Henrissat B."/>
            <person name="Kohler A."/>
            <person name="Grigoriev I.V."/>
            <person name="Martin F.M."/>
            <person name="Hacquard S."/>
        </authorList>
    </citation>
    <scope>NUCLEOTIDE SEQUENCE</scope>
    <source>
        <strain evidence="5">MPI-CAGE-AT-0021</strain>
    </source>
</reference>
<dbReference type="Pfam" id="PF00172">
    <property type="entry name" value="Zn_clus"/>
    <property type="match status" value="1"/>
</dbReference>
<evidence type="ECO:0000259" key="4">
    <source>
        <dbReference type="PROSITE" id="PS50048"/>
    </source>
</evidence>